<dbReference type="SUPFAM" id="SSF69318">
    <property type="entry name" value="Integrin alpha N-terminal domain"/>
    <property type="match status" value="1"/>
</dbReference>
<keyword evidence="3" id="KW-1185">Reference proteome</keyword>
<dbReference type="InterPro" id="IPR028994">
    <property type="entry name" value="Integrin_alpha_N"/>
</dbReference>
<dbReference type="AlphaFoldDB" id="A0A1W1XWR4"/>
<dbReference type="PANTHER" id="PTHR39431">
    <property type="entry name" value="FRPA/C-RELATED PROTEIN"/>
    <property type="match status" value="1"/>
</dbReference>
<evidence type="ECO:0000313" key="2">
    <source>
        <dbReference type="EMBL" id="SMC28312.1"/>
    </source>
</evidence>
<dbReference type="EMBL" id="FWXD01000021">
    <property type="protein sequence ID" value="SMC28312.1"/>
    <property type="molecule type" value="Genomic_DNA"/>
</dbReference>
<protein>
    <recommendedName>
        <fullName evidence="4">VCBS repeat-containing protein</fullName>
    </recommendedName>
</protein>
<gene>
    <name evidence="2" type="ORF">SAMN02745857_03208</name>
</gene>
<dbReference type="Proteomes" id="UP000192761">
    <property type="component" value="Unassembled WGS sequence"/>
</dbReference>
<feature type="compositionally biased region" description="Low complexity" evidence="1">
    <location>
        <begin position="97"/>
        <end position="112"/>
    </location>
</feature>
<organism evidence="2 3">
    <name type="scientific">Andreprevotia lacus DSM 23236</name>
    <dbReference type="NCBI Taxonomy" id="1121001"/>
    <lineage>
        <taxon>Bacteria</taxon>
        <taxon>Pseudomonadati</taxon>
        <taxon>Pseudomonadota</taxon>
        <taxon>Betaproteobacteria</taxon>
        <taxon>Neisseriales</taxon>
        <taxon>Chitinibacteraceae</taxon>
        <taxon>Andreprevotia</taxon>
    </lineage>
</organism>
<proteinExistence type="predicted"/>
<feature type="region of interest" description="Disordered" evidence="1">
    <location>
        <begin position="1"/>
        <end position="71"/>
    </location>
</feature>
<sequence length="349" mass="37010">MRITDSSVASQATHSYASQQQTQLSMRYQAPSAPHHHQHDAAQTRPEVSISSAGQEQAAHKTGDKDSKQQLSPYMSLVKQLLEYMLGHAIDLGQTVDGNGASSDAGSNGSSDTQAAPPPQQDGGSEGGFALDYSYSYQEQEAAQYSTSGVVKTADGREIQFNAELSMSRSYSETSSLNIATGSLAKQQKDPLILNFGGTAGQLSSQTFAFDIDNDGKQDQISQLKQGAAFLALDQNGNGKIDNGSELFGTQTGNGFAELARYDQDGNGWIDEGDAVFGQLKLWLKDDSGQDKLVNLKSMGVGAIYLGAAKADFSINDQQNNNLGKVRASGVYLTEAGAVGSLQQVDLSV</sequence>
<feature type="region of interest" description="Disordered" evidence="1">
    <location>
        <begin position="97"/>
        <end position="130"/>
    </location>
</feature>
<accession>A0A1W1XWR4</accession>
<dbReference type="PANTHER" id="PTHR39431:SF1">
    <property type="entry name" value="FRPA_C-RELATED PROTEIN"/>
    <property type="match status" value="1"/>
</dbReference>
<evidence type="ECO:0000256" key="1">
    <source>
        <dbReference type="SAM" id="MobiDB-lite"/>
    </source>
</evidence>
<dbReference type="STRING" id="1121001.SAMN02745857_03208"/>
<dbReference type="RefSeq" id="WP_084092032.1">
    <property type="nucleotide sequence ID" value="NZ_FWXD01000021.1"/>
</dbReference>
<dbReference type="OrthoDB" id="9773411at2"/>
<name>A0A1W1XWR4_9NEIS</name>
<reference evidence="2 3" key="1">
    <citation type="submission" date="2017-04" db="EMBL/GenBank/DDBJ databases">
        <authorList>
            <person name="Afonso C.L."/>
            <person name="Miller P.J."/>
            <person name="Scott M.A."/>
            <person name="Spackman E."/>
            <person name="Goraichik I."/>
            <person name="Dimitrov K.M."/>
            <person name="Suarez D.L."/>
            <person name="Swayne D.E."/>
        </authorList>
    </citation>
    <scope>NUCLEOTIDE SEQUENCE [LARGE SCALE GENOMIC DNA]</scope>
    <source>
        <strain evidence="2 3">DSM 23236</strain>
    </source>
</reference>
<feature type="compositionally biased region" description="Polar residues" evidence="1">
    <location>
        <begin position="1"/>
        <end position="26"/>
    </location>
</feature>
<evidence type="ECO:0000313" key="3">
    <source>
        <dbReference type="Proteomes" id="UP000192761"/>
    </source>
</evidence>
<evidence type="ECO:0008006" key="4">
    <source>
        <dbReference type="Google" id="ProtNLM"/>
    </source>
</evidence>
<feature type="compositionally biased region" description="Basic and acidic residues" evidence="1">
    <location>
        <begin position="58"/>
        <end position="68"/>
    </location>
</feature>